<dbReference type="Gene3D" id="3.30.429.10">
    <property type="entry name" value="Macrophage Migration Inhibitory Factor"/>
    <property type="match status" value="1"/>
</dbReference>
<dbReference type="Pfam" id="PF14552">
    <property type="entry name" value="Tautomerase_2"/>
    <property type="match status" value="1"/>
</dbReference>
<dbReference type="PANTHER" id="PTHR38460:SF1">
    <property type="entry name" value="TAUTOMERASE YOLI-RELATED"/>
    <property type="match status" value="1"/>
</dbReference>
<dbReference type="InterPro" id="IPR037479">
    <property type="entry name" value="Tauto_MSAD"/>
</dbReference>
<keyword evidence="2" id="KW-1185">Reference proteome</keyword>
<dbReference type="RefSeq" id="WP_379832446.1">
    <property type="nucleotide sequence ID" value="NZ_JBHSSC010000043.1"/>
</dbReference>
<dbReference type="PANTHER" id="PTHR38460">
    <property type="entry name" value="TAUTOMERASE YOLI-RELATED"/>
    <property type="match status" value="1"/>
</dbReference>
<evidence type="ECO:0000313" key="1">
    <source>
        <dbReference type="EMBL" id="MFC6182027.1"/>
    </source>
</evidence>
<organism evidence="1 2">
    <name type="scientific">Lactiplantibacillus daowaiensis</name>
    <dbReference type="NCBI Taxonomy" id="2559918"/>
    <lineage>
        <taxon>Bacteria</taxon>
        <taxon>Bacillati</taxon>
        <taxon>Bacillota</taxon>
        <taxon>Bacilli</taxon>
        <taxon>Lactobacillales</taxon>
        <taxon>Lactobacillaceae</taxon>
        <taxon>Lactiplantibacillus</taxon>
    </lineage>
</organism>
<gene>
    <name evidence="1" type="ORF">ACFP5Y_12395</name>
</gene>
<proteinExistence type="predicted"/>
<accession>A0ABW1S3N5</accession>
<evidence type="ECO:0000313" key="2">
    <source>
        <dbReference type="Proteomes" id="UP001596282"/>
    </source>
</evidence>
<dbReference type="SUPFAM" id="SSF55331">
    <property type="entry name" value="Tautomerase/MIF"/>
    <property type="match status" value="1"/>
</dbReference>
<sequence length="130" mass="14975">MPLMRVDLYQGRSDEEIKQILDIAYEVQLADFEAPRGDRYQIVTQHTPTEMQILDTGLGFKRTDQVIVFSLVTRPRTTEQKQRFYHDLVTQLHDKLGIAPTDIMINLSVNSDEDWSFANGDAQFLTGDLQ</sequence>
<dbReference type="EMBL" id="JBHSSC010000043">
    <property type="protein sequence ID" value="MFC6182027.1"/>
    <property type="molecule type" value="Genomic_DNA"/>
</dbReference>
<dbReference type="InterPro" id="IPR014347">
    <property type="entry name" value="Tautomerase/MIF_sf"/>
</dbReference>
<dbReference type="Proteomes" id="UP001596282">
    <property type="component" value="Unassembled WGS sequence"/>
</dbReference>
<protein>
    <submittedName>
        <fullName evidence="1">Tautomerase family protein</fullName>
    </submittedName>
</protein>
<comment type="caution">
    <text evidence="1">The sequence shown here is derived from an EMBL/GenBank/DDBJ whole genome shotgun (WGS) entry which is preliminary data.</text>
</comment>
<reference evidence="2" key="1">
    <citation type="journal article" date="2019" name="Int. J. Syst. Evol. Microbiol.">
        <title>The Global Catalogue of Microorganisms (GCM) 10K type strain sequencing project: providing services to taxonomists for standard genome sequencing and annotation.</title>
        <authorList>
            <consortium name="The Broad Institute Genomics Platform"/>
            <consortium name="The Broad Institute Genome Sequencing Center for Infectious Disease"/>
            <person name="Wu L."/>
            <person name="Ma J."/>
        </authorList>
    </citation>
    <scope>NUCLEOTIDE SEQUENCE [LARGE SCALE GENOMIC DNA]</scope>
    <source>
        <strain evidence="2">CCM 8933</strain>
    </source>
</reference>
<name>A0ABW1S3N5_9LACO</name>